<reference evidence="1" key="1">
    <citation type="journal article" date="2019" name="Nat. Med.">
        <title>A library of human gut bacterial isolates paired with longitudinal multiomics data enables mechanistic microbiome research.</title>
        <authorList>
            <person name="Poyet M."/>
            <person name="Groussin M."/>
            <person name="Gibbons S.M."/>
            <person name="Avila-Pacheco J."/>
            <person name="Jiang X."/>
            <person name="Kearney S.M."/>
            <person name="Perrotta A.R."/>
            <person name="Berdy B."/>
            <person name="Zhao S."/>
            <person name="Lieberman T.D."/>
            <person name="Swanson P.K."/>
            <person name="Smith M."/>
            <person name="Roesemann S."/>
            <person name="Alexander J.E."/>
            <person name="Rich S.A."/>
            <person name="Livny J."/>
            <person name="Vlamakis H."/>
            <person name="Clish C."/>
            <person name="Bullock K."/>
            <person name="Deik A."/>
            <person name="Scott J."/>
            <person name="Pierce K.A."/>
            <person name="Xavier R.J."/>
            <person name="Alm E.J."/>
        </authorList>
    </citation>
    <scope>NUCLEOTIDE SEQUENCE</scope>
    <source>
        <strain evidence="1">BIOML-A12</strain>
    </source>
</reference>
<dbReference type="EMBL" id="WWTN01000016">
    <property type="protein sequence ID" value="MZH56207.1"/>
    <property type="molecule type" value="Genomic_DNA"/>
</dbReference>
<dbReference type="Proteomes" id="UP000604383">
    <property type="component" value="Unassembled WGS sequence"/>
</dbReference>
<organism evidence="1 2">
    <name type="scientific">Clostridium innocuum</name>
    <dbReference type="NCBI Taxonomy" id="1522"/>
    <lineage>
        <taxon>Bacteria</taxon>
        <taxon>Bacillati</taxon>
        <taxon>Bacillota</taxon>
        <taxon>Clostridia</taxon>
        <taxon>Eubacteriales</taxon>
        <taxon>Clostridiaceae</taxon>
        <taxon>Clostridium</taxon>
    </lineage>
</organism>
<sequence length="270" mass="31798">MPVFPGFLEIIRVVLITIKRFVKDAEGKTNKELISDIYTKMKTDYRNEYYYKNTLLNKLLIGKHSVNTTSALTEVNINKSKADFVLINGKAVVYEIKTELDNLDRLECQIMDYYKAFNHVAVLTYEKNLKNVENIINNLNLPVGLYVLRRTGKIGTVFDPKPYMDALDFNVMFKILRKSEYEQLVLNFFGNLPVTTQFKYYSECKEMLSSIDLALFYNSFTKILKNRCIIEKEVLDRVPYELRFLVYFNKMKEESYKNLFNFLKEERGEG</sequence>
<dbReference type="NCBIfam" id="NF033832">
    <property type="entry name" value="sce7726_fam"/>
    <property type="match status" value="1"/>
</dbReference>
<dbReference type="InterPro" id="IPR047729">
    <property type="entry name" value="Sce7726-like"/>
</dbReference>
<gene>
    <name evidence="1" type="ORF">GT664_10655</name>
</gene>
<protein>
    <submittedName>
        <fullName evidence="1">Sce7726 family protein</fullName>
    </submittedName>
</protein>
<evidence type="ECO:0000313" key="2">
    <source>
        <dbReference type="Proteomes" id="UP000604383"/>
    </source>
</evidence>
<comment type="caution">
    <text evidence="1">The sequence shown here is derived from an EMBL/GenBank/DDBJ whole genome shotgun (WGS) entry which is preliminary data.</text>
</comment>
<proteinExistence type="predicted"/>
<dbReference type="AlphaFoldDB" id="A0AB36B878"/>
<accession>A0AB36B878</accession>
<name>A0AB36B878_CLOIN</name>
<evidence type="ECO:0000313" key="1">
    <source>
        <dbReference type="EMBL" id="MZH56207.1"/>
    </source>
</evidence>